<organism evidence="1 2">
    <name type="scientific">Brassica carinata</name>
    <name type="common">Ethiopian mustard</name>
    <name type="synonym">Abyssinian cabbage</name>
    <dbReference type="NCBI Taxonomy" id="52824"/>
    <lineage>
        <taxon>Eukaryota</taxon>
        <taxon>Viridiplantae</taxon>
        <taxon>Streptophyta</taxon>
        <taxon>Embryophyta</taxon>
        <taxon>Tracheophyta</taxon>
        <taxon>Spermatophyta</taxon>
        <taxon>Magnoliopsida</taxon>
        <taxon>eudicotyledons</taxon>
        <taxon>Gunneridae</taxon>
        <taxon>Pentapetalae</taxon>
        <taxon>rosids</taxon>
        <taxon>malvids</taxon>
        <taxon>Brassicales</taxon>
        <taxon>Brassicaceae</taxon>
        <taxon>Brassiceae</taxon>
        <taxon>Brassica</taxon>
    </lineage>
</organism>
<dbReference type="Proteomes" id="UP000886595">
    <property type="component" value="Unassembled WGS sequence"/>
</dbReference>
<accession>A0A8X7NYI3</accession>
<comment type="caution">
    <text evidence="1">The sequence shown here is derived from an EMBL/GenBank/DDBJ whole genome shotgun (WGS) entry which is preliminary data.</text>
</comment>
<reference evidence="1 2" key="1">
    <citation type="submission" date="2020-02" db="EMBL/GenBank/DDBJ databases">
        <authorList>
            <person name="Ma Q."/>
            <person name="Huang Y."/>
            <person name="Song X."/>
            <person name="Pei D."/>
        </authorList>
    </citation>
    <scope>NUCLEOTIDE SEQUENCE [LARGE SCALE GENOMIC DNA]</scope>
    <source>
        <strain evidence="1">Sxm20200214</strain>
        <tissue evidence="1">Leaf</tissue>
    </source>
</reference>
<proteinExistence type="predicted"/>
<sequence>MNHKQLIPRLESSRTPVNKLNGTLLMVPTAALTSLGTTSPRYIKQQAMYFRGVGHTWPSWKQARSTVCDLSNRELLVEGFLSRDDWSVGGKHEVDSGYGTKLVWNSVTSTLKAPSNLREAVKEEIT</sequence>
<evidence type="ECO:0000313" key="2">
    <source>
        <dbReference type="Proteomes" id="UP000886595"/>
    </source>
</evidence>
<dbReference type="OrthoDB" id="1744633at2759"/>
<name>A0A8X7NYI3_BRACI</name>
<dbReference type="AlphaFoldDB" id="A0A8X7NYI3"/>
<gene>
    <name evidence="1" type="ORF">Bca52824_096320</name>
</gene>
<dbReference type="EMBL" id="JAAMPC010000802">
    <property type="protein sequence ID" value="KAG2241840.1"/>
    <property type="molecule type" value="Genomic_DNA"/>
</dbReference>
<keyword evidence="2" id="KW-1185">Reference proteome</keyword>
<evidence type="ECO:0000313" key="1">
    <source>
        <dbReference type="EMBL" id="KAG2241840.1"/>
    </source>
</evidence>
<protein>
    <submittedName>
        <fullName evidence="1">Uncharacterized protein</fullName>
    </submittedName>
</protein>